<dbReference type="STRING" id="1810504.PG2T_02695"/>
<sequence>MRRFVFFAMFVGLPLAELYLVLLAAARLGALTTLLLLILGAVAGSAVMRYHGIASVARLRSALAGGQSPAGPMLEAVLAQLAGLLLVVPGFITDAVGVCLLIAPLRRWLASRLAGLPGPGSGTQVRIIEGEFRSRDED</sequence>
<dbReference type="PANTHER" id="PTHR35335">
    <property type="entry name" value="UPF0716 PROTEIN FXSA"/>
    <property type="match status" value="1"/>
</dbReference>
<name>A0A1B1YR23_9GAMM</name>
<evidence type="ECO:0000256" key="1">
    <source>
        <dbReference type="SAM" id="Phobius"/>
    </source>
</evidence>
<keyword evidence="1" id="KW-0812">Transmembrane</keyword>
<protein>
    <recommendedName>
        <fullName evidence="4">Exlusion protein FxsA</fullName>
    </recommendedName>
</protein>
<evidence type="ECO:0000313" key="2">
    <source>
        <dbReference type="EMBL" id="ANX03203.1"/>
    </source>
</evidence>
<evidence type="ECO:0008006" key="4">
    <source>
        <dbReference type="Google" id="ProtNLM"/>
    </source>
</evidence>
<keyword evidence="1" id="KW-1133">Transmembrane helix</keyword>
<dbReference type="PANTHER" id="PTHR35335:SF1">
    <property type="entry name" value="UPF0716 PROTEIN FXSA"/>
    <property type="match status" value="1"/>
</dbReference>
<feature type="transmembrane region" description="Helical" evidence="1">
    <location>
        <begin position="77"/>
        <end position="103"/>
    </location>
</feature>
<dbReference type="EMBL" id="CP014671">
    <property type="protein sequence ID" value="ANX03203.1"/>
    <property type="molecule type" value="Genomic_DNA"/>
</dbReference>
<dbReference type="InParanoid" id="A0A1B1YR23"/>
<dbReference type="GO" id="GO:0016020">
    <property type="term" value="C:membrane"/>
    <property type="evidence" value="ECO:0007669"/>
    <property type="project" value="InterPro"/>
</dbReference>
<feature type="transmembrane region" description="Helical" evidence="1">
    <location>
        <begin position="33"/>
        <end position="57"/>
    </location>
</feature>
<keyword evidence="3" id="KW-1185">Reference proteome</keyword>
<dbReference type="NCBIfam" id="NF008528">
    <property type="entry name" value="PRK11463.1-2"/>
    <property type="match status" value="1"/>
</dbReference>
<dbReference type="Pfam" id="PF04186">
    <property type="entry name" value="FxsA"/>
    <property type="match status" value="1"/>
</dbReference>
<dbReference type="Proteomes" id="UP000092952">
    <property type="component" value="Chromosome"/>
</dbReference>
<dbReference type="InterPro" id="IPR007313">
    <property type="entry name" value="FxsA"/>
</dbReference>
<dbReference type="RefSeq" id="WP_068802708.1">
    <property type="nucleotide sequence ID" value="NZ_CP014671.1"/>
</dbReference>
<dbReference type="KEGG" id="gbi:PG2T_02695"/>
<proteinExistence type="predicted"/>
<accession>A0A1B1YR23</accession>
<dbReference type="FunCoup" id="A0A1B1YR23">
    <property type="interactions" value="100"/>
</dbReference>
<evidence type="ECO:0000313" key="3">
    <source>
        <dbReference type="Proteomes" id="UP000092952"/>
    </source>
</evidence>
<gene>
    <name evidence="2" type="ORF">PG2T_02695</name>
</gene>
<keyword evidence="1" id="KW-0472">Membrane</keyword>
<dbReference type="AlphaFoldDB" id="A0A1B1YR23"/>
<feature type="transmembrane region" description="Helical" evidence="1">
    <location>
        <begin position="6"/>
        <end position="26"/>
    </location>
</feature>
<organism evidence="2 3">
    <name type="scientific">Immundisolibacter cernigliae</name>
    <dbReference type="NCBI Taxonomy" id="1810504"/>
    <lineage>
        <taxon>Bacteria</taxon>
        <taxon>Pseudomonadati</taxon>
        <taxon>Pseudomonadota</taxon>
        <taxon>Gammaproteobacteria</taxon>
        <taxon>Immundisolibacterales</taxon>
        <taxon>Immundisolibacteraceae</taxon>
        <taxon>Immundisolibacter</taxon>
    </lineage>
</organism>
<reference evidence="3" key="1">
    <citation type="submission" date="2016-03" db="EMBL/GenBank/DDBJ databases">
        <title>Complete genome sequence of Solimmundus cernigliae, representing a novel lineage of polycyclic aromatic hydrocarbon degraders within the Gammaproteobacteria.</title>
        <authorList>
            <person name="Singleton D.R."/>
            <person name="Dickey A.N."/>
            <person name="Scholl E.H."/>
            <person name="Wright F.A."/>
            <person name="Aitken M.D."/>
        </authorList>
    </citation>
    <scope>NUCLEOTIDE SEQUENCE [LARGE SCALE GENOMIC DNA]</scope>
    <source>
        <strain evidence="3">TR3.2</strain>
    </source>
</reference>